<name>A0A1Q9DFS9_SYMMI</name>
<dbReference type="OrthoDB" id="422177at2759"/>
<dbReference type="EMBL" id="LSRX01000561">
    <property type="protein sequence ID" value="OLP94036.1"/>
    <property type="molecule type" value="Genomic_DNA"/>
</dbReference>
<accession>A0A1Q9DFS9</accession>
<evidence type="ECO:0000313" key="1">
    <source>
        <dbReference type="EMBL" id="OLP94036.1"/>
    </source>
</evidence>
<reference evidence="1 2" key="1">
    <citation type="submission" date="2016-02" db="EMBL/GenBank/DDBJ databases">
        <title>Genome analysis of coral dinoflagellate symbionts highlights evolutionary adaptations to a symbiotic lifestyle.</title>
        <authorList>
            <person name="Aranda M."/>
            <person name="Li Y."/>
            <person name="Liew Y.J."/>
            <person name="Baumgarten S."/>
            <person name="Simakov O."/>
            <person name="Wilson M."/>
            <person name="Piel J."/>
            <person name="Ashoor H."/>
            <person name="Bougouffa S."/>
            <person name="Bajic V.B."/>
            <person name="Ryu T."/>
            <person name="Ravasi T."/>
            <person name="Bayer T."/>
            <person name="Micklem G."/>
            <person name="Kim H."/>
            <person name="Bhak J."/>
            <person name="Lajeunesse T.C."/>
            <person name="Voolstra C.R."/>
        </authorList>
    </citation>
    <scope>NUCLEOTIDE SEQUENCE [LARGE SCALE GENOMIC DNA]</scope>
    <source>
        <strain evidence="1 2">CCMP2467</strain>
    </source>
</reference>
<keyword evidence="2" id="KW-1185">Reference proteome</keyword>
<comment type="caution">
    <text evidence="1">The sequence shown here is derived from an EMBL/GenBank/DDBJ whole genome shotgun (WGS) entry which is preliminary data.</text>
</comment>
<sequence length="335" mass="37176">MLGTLLRHLARGPVCSSFSCAVTPSWRSKEFPAGRPGLKTCQADKVRRGNAMLEFILNVVVLCERLEIVYIIENPLNSWMWAQPAWEGCKSRGSSWDFICDYCVFGTAWKKPTRFRTNGQLGGQRMRCSRDHRHLALRGRVAGKGISATKLAEPYPRRLCVLLAQALAQDANWIVDKRPLDISRCAKCSNCRIGEAQNPGPGRRAPRPDVQLRDIQLVQPATAALQNSVWAKFLFWVKAGTDDDGVVHATANPELLVELLCAYGQVLYSSEAEGPIPSRNRHPNAAMEDEAFLPVFIASAQRSSASPPGLTPAGRALKRDARRDARFLQWIGLVE</sequence>
<dbReference type="Proteomes" id="UP000186817">
    <property type="component" value="Unassembled WGS sequence"/>
</dbReference>
<dbReference type="AlphaFoldDB" id="A0A1Q9DFS9"/>
<gene>
    <name evidence="1" type="ORF">AK812_SmicGene23999</name>
</gene>
<protein>
    <submittedName>
        <fullName evidence="1">Uncharacterized protein</fullName>
    </submittedName>
</protein>
<organism evidence="1 2">
    <name type="scientific">Symbiodinium microadriaticum</name>
    <name type="common">Dinoflagellate</name>
    <name type="synonym">Zooxanthella microadriatica</name>
    <dbReference type="NCBI Taxonomy" id="2951"/>
    <lineage>
        <taxon>Eukaryota</taxon>
        <taxon>Sar</taxon>
        <taxon>Alveolata</taxon>
        <taxon>Dinophyceae</taxon>
        <taxon>Suessiales</taxon>
        <taxon>Symbiodiniaceae</taxon>
        <taxon>Symbiodinium</taxon>
    </lineage>
</organism>
<proteinExistence type="predicted"/>
<evidence type="ECO:0000313" key="2">
    <source>
        <dbReference type="Proteomes" id="UP000186817"/>
    </source>
</evidence>